<dbReference type="GO" id="GO:0006406">
    <property type="term" value="P:mRNA export from nucleus"/>
    <property type="evidence" value="ECO:0007669"/>
    <property type="project" value="UniProtKB-ARBA"/>
</dbReference>
<feature type="region of interest" description="Disordered" evidence="13">
    <location>
        <begin position="1"/>
        <end position="67"/>
    </location>
</feature>
<dbReference type="GO" id="GO:0000973">
    <property type="term" value="P:post-transcriptional tethering of RNA polymerase II gene DNA at nuclear periphery"/>
    <property type="evidence" value="ECO:0007669"/>
    <property type="project" value="TreeGrafter"/>
</dbReference>
<evidence type="ECO:0000256" key="2">
    <source>
        <dbReference type="ARBA" id="ARBA00004567"/>
    </source>
</evidence>
<evidence type="ECO:0000256" key="4">
    <source>
        <dbReference type="ARBA" id="ARBA00008926"/>
    </source>
</evidence>
<dbReference type="Gene3D" id="1.25.40.690">
    <property type="match status" value="1"/>
</dbReference>
<dbReference type="GO" id="GO:0003723">
    <property type="term" value="F:RNA binding"/>
    <property type="evidence" value="ECO:0007669"/>
    <property type="project" value="TreeGrafter"/>
</dbReference>
<dbReference type="InterPro" id="IPR025574">
    <property type="entry name" value="Nucleoporin_FG_rpt"/>
</dbReference>
<keyword evidence="12" id="KW-0539">Nucleus</keyword>
<keyword evidence="9" id="KW-0653">Protein transport</keyword>
<feature type="compositionally biased region" description="Low complexity" evidence="13">
    <location>
        <begin position="351"/>
        <end position="364"/>
    </location>
</feature>
<dbReference type="GO" id="GO:0008139">
    <property type="term" value="F:nuclear localization sequence binding"/>
    <property type="evidence" value="ECO:0007669"/>
    <property type="project" value="TreeGrafter"/>
</dbReference>
<keyword evidence="7" id="KW-0068">Autocatalytic cleavage</keyword>
<evidence type="ECO:0000256" key="11">
    <source>
        <dbReference type="ARBA" id="ARBA00023132"/>
    </source>
</evidence>
<feature type="region of interest" description="Disordered" evidence="13">
    <location>
        <begin position="1325"/>
        <end position="1360"/>
    </location>
</feature>
<comment type="subcellular location">
    <subcellularLocation>
        <location evidence="1">Nucleus membrane</location>
        <topology evidence="1">Peripheral membrane protein</topology>
        <orientation evidence="1">Cytoplasmic side</orientation>
    </subcellularLocation>
    <subcellularLocation>
        <location evidence="3">Nucleus membrane</location>
        <topology evidence="3">Peripheral membrane protein</topology>
        <orientation evidence="3">Nucleoplasmic side</orientation>
    </subcellularLocation>
    <subcellularLocation>
        <location evidence="2">Nucleus</location>
        <location evidence="2">Nuclear pore complex</location>
    </subcellularLocation>
</comment>
<dbReference type="Pfam" id="PF04096">
    <property type="entry name" value="Nucleoporin2"/>
    <property type="match status" value="1"/>
</dbReference>
<dbReference type="InterPro" id="IPR036903">
    <property type="entry name" value="Nup98_auto-Pept-S59_dom_sf"/>
</dbReference>
<proteinExistence type="inferred from homology"/>
<dbReference type="PROSITE" id="PS51434">
    <property type="entry name" value="NUP_C"/>
    <property type="match status" value="1"/>
</dbReference>
<keyword evidence="16" id="KW-1185">Reference proteome</keyword>
<dbReference type="Gene3D" id="3.30.1610.10">
    <property type="entry name" value="Peptidase S59, nucleoporin"/>
    <property type="match status" value="1"/>
</dbReference>
<dbReference type="InterPro" id="IPR037665">
    <property type="entry name" value="Nucleoporin_S59-like"/>
</dbReference>
<evidence type="ECO:0000256" key="12">
    <source>
        <dbReference type="ARBA" id="ARBA00023242"/>
    </source>
</evidence>
<dbReference type="PANTHER" id="PTHR23198">
    <property type="entry name" value="NUCLEOPORIN"/>
    <property type="match status" value="1"/>
</dbReference>
<name>A0AAN7WQ34_9SACH</name>
<dbReference type="InterPro" id="IPR007230">
    <property type="entry name" value="Nup98_auto-Pept-S59_dom"/>
</dbReference>
<accession>A0AAN7WQ34</accession>
<keyword evidence="5" id="KW-0813">Transport</keyword>
<dbReference type="SMART" id="SM00787">
    <property type="entry name" value="Spc7"/>
    <property type="match status" value="1"/>
</dbReference>
<dbReference type="InterPro" id="IPR013253">
    <property type="entry name" value="Spc7_domain"/>
</dbReference>
<evidence type="ECO:0000256" key="5">
    <source>
        <dbReference type="ARBA" id="ARBA00022448"/>
    </source>
</evidence>
<keyword evidence="6" id="KW-0677">Repeat</keyword>
<evidence type="ECO:0000259" key="14">
    <source>
        <dbReference type="PROSITE" id="PS51434"/>
    </source>
</evidence>
<evidence type="ECO:0000256" key="9">
    <source>
        <dbReference type="ARBA" id="ARBA00022927"/>
    </source>
</evidence>
<evidence type="ECO:0000256" key="3">
    <source>
        <dbReference type="ARBA" id="ARBA00004620"/>
    </source>
</evidence>
<dbReference type="EMBL" id="JAWIZZ010000038">
    <property type="protein sequence ID" value="KAK5781152.1"/>
    <property type="molecule type" value="Genomic_DNA"/>
</dbReference>
<evidence type="ECO:0000256" key="13">
    <source>
        <dbReference type="SAM" id="MobiDB-lite"/>
    </source>
</evidence>
<feature type="region of interest" description="Disordered" evidence="13">
    <location>
        <begin position="351"/>
        <end position="443"/>
    </location>
</feature>
<dbReference type="GO" id="GO:0031965">
    <property type="term" value="C:nuclear membrane"/>
    <property type="evidence" value="ECO:0007669"/>
    <property type="project" value="UniProtKB-SubCell"/>
</dbReference>
<evidence type="ECO:0000256" key="7">
    <source>
        <dbReference type="ARBA" id="ARBA00022813"/>
    </source>
</evidence>
<evidence type="ECO:0000256" key="10">
    <source>
        <dbReference type="ARBA" id="ARBA00023010"/>
    </source>
</evidence>
<evidence type="ECO:0000313" key="15">
    <source>
        <dbReference type="EMBL" id="KAK5781152.1"/>
    </source>
</evidence>
<gene>
    <name evidence="15" type="ORF">RI543_001545</name>
</gene>
<feature type="compositionally biased region" description="Low complexity" evidence="13">
    <location>
        <begin position="382"/>
        <end position="403"/>
    </location>
</feature>
<dbReference type="Proteomes" id="UP001306508">
    <property type="component" value="Unassembled WGS sequence"/>
</dbReference>
<dbReference type="FunFam" id="3.30.1610.10:FF:000003">
    <property type="entry name" value="Nucleoporin SONB, putative"/>
    <property type="match status" value="1"/>
</dbReference>
<protein>
    <recommendedName>
        <fullName evidence="14">Peptidase S59 domain-containing protein</fullName>
    </recommendedName>
</protein>
<sequence length="2199" mass="249141">MSSNNSQWDNIKKESTSTQQSSISNLPKKSILKNTITNDPDVLSNTSQSRTNQRSAVPDQFDQNDNHDLTSITQTLLDKSNRTVSFAPDVTLHSFDFVINKNTNNTNITTSTTTKNDTALMIPVKIKPVLDISSQEKDEDSLSMELTGPINLPNKNHNTNNNTSDISADTIEREEKMSPIPLSISMQDDNFVNKNDSTMELTEVFNSENISNIINNNNNSDTMNFTKIPFVSKTNDPEDMELTQIPKHTPHKFLEADKDSMDFTQIYKSNINKTNTMASLNQIISSQNEEMDFTQINGKKNDQAQLSDNGNKMELTQPYHSNSSKTNIDNFDENEQNLTENETEFTQIHLQNNNNNNNNHSNYNESESDSDMDLTNISSHFTYNKNNNNNNNKSTINNTANNKDVYSKSSKRSRENHNEENQTYTPKRTSNDKPISVSNAEQMSPIKFNELNTTNNIDNSNFSTKNYSLVKFLTDIESNFVQAINNMKVDPQPVLLKAANNSANDLTNNKLRAFLSLYSDIPWLQMITFMSKELIMMNEKSQNVLNNLQTQISNSKAPPLLLKRYYDSTDNEKRIIKEQLSIIKLYSSLEAKKSWYKWQLSNLENVKIILKENLTLLKLKSSKLDQKLDQYKNVYNKLTTLRESLQNDIITYKNDVDINFKEVSLDNKIKLAKLKRYIEVHKIDIKELPTLINKKRQLSADVMDLNETLNKLKRNYQDTNIGEYQEEQLSNFKLKDKLNLWGNLTGIHFSNIMSDTMILKMPLLSMDISLEIQLKNDFETFLSNISNYIKDKFIRIFFLTHFQNKYNHQQPIVDIIHSILIDIKMLFPVLRQFYFLQKIFITHLKKHKNKNNEYLIELKQIHFESNQLILYHIPLLEFKSFVCGNSEKLTVYVSTKEKETINLTELIDLFTMKTKHAIPLLTKNKITLIPDTIAFYSTPFSTPAPAPTGNNTSLFAQKPNGLFNNVNNATSLGTSTPSPSTGLFGNKPTTQSTTTLGGGLFGNSTTSQNKPGGLFGTATSNTTITNTPTGGLFGNSAIANKNTTLAPPSGLFGNSTSTKQNPGGLFGSKPTTATATGTTTGGLFGNSSLSKTNTIGSTTGSSLFGNSSTNTLNGNNLSGGGNIFSNKPTSVNSLFGNSATSQPAAPQQLQLNPYGLNVSCNTTVNISNMPAPIVETVKKVSDEESRPENTKKPILTNKRSFSATSNITTPINNASHSSLFHNLNSKLNTINNIKSTKGIFSSSWNSTEYLKSNNSLNQRVTTVKDIAKITNKYNNVQEMRRLKIDTERSAIKKMKLLSGTPLITKSNSQEKPRETITDNVVESKAKDKDQVEAQCSNLDTKNNDEGKSDKTSKLSEKDNFNSNNIVTENTEYWCSPSIETLSKMPPTKLKTISNFIIGRKGFGNISFNYAVDLSAFVPNLKEELFGKTVTFHSTKTVEVYPDQNNKPAVGYGLNVPATISLEKIYPIDKKTKKPITDVSKTDEIQVLITKLKNMRDMEFVSYNPFGGIWTFKVNHFSIWGLINEEDAEVDKQEIDTCRQNTCNDIYPTNYGSGKQHMNFQSISNKNDEDYLMEDSESMLNENIIQVKQYEPDISEQDFDALQANPDLNVSDNWVEQLKLAGSCDHTIFTNGSELMSIQDTVKKVFGKFNKEHDAYRQITKNQRLGSTSNFSSILFNNSILIKNRHSISGVSIYTPKSECGNKFNIKRELFQKHIASSIVAIRSSSQLPYIKEFDLKFSDILQIVPQNDPMYNVWKLCSILFDGIELSFEVENDTVKETLLKQMRYDQLSSWLKNNTTPILHNKDIDKSDPLDCIFIALLKNDIVEATKLAISTNNKHLAVLISYLGSNDPRIRDLSKLQLTSWKANGHSVNPKIRKVYQLLSGELFNDKLQITNFIEQYGWLPTFSLAIFYGQVDEMSLEELIGCNLFIIEKADDILISKIFEIYAQVGNIDKLLEQISTNTAKNSNINIQFIWYLTQILIFRNHRSISKSLQDHIGLSYIDQLKLLGSALPALYVSLFINDNNIMQQTSQDILDHNISFIWKNPEERNMILEKLKLPKKNVYEALALYEKYNGNYIKEIEYLILGGLFENAGKLICSEVGPKLLLCYNQDKDAEYLNILKDFLEKISPSKYQKTSQELSIFSQFIELVSNNKNKDFKKEHITSLQENVNKYYEDNKHIKIVPACCNIINKRLQTMLNE</sequence>
<feature type="compositionally biased region" description="Polar residues" evidence="13">
    <location>
        <begin position="16"/>
        <end position="55"/>
    </location>
</feature>
<comment type="caution">
    <text evidence="15">The sequence shown here is derived from an EMBL/GenBank/DDBJ whole genome shotgun (WGS) entry which is preliminary data.</text>
</comment>
<dbReference type="GO" id="GO:0017056">
    <property type="term" value="F:structural constituent of nuclear pore"/>
    <property type="evidence" value="ECO:0007669"/>
    <property type="project" value="InterPro"/>
</dbReference>
<evidence type="ECO:0000256" key="1">
    <source>
        <dbReference type="ARBA" id="ARBA00004335"/>
    </source>
</evidence>
<dbReference type="GO" id="GO:0006606">
    <property type="term" value="P:protein import into nucleus"/>
    <property type="evidence" value="ECO:0007669"/>
    <property type="project" value="UniProtKB-ARBA"/>
</dbReference>
<comment type="similarity">
    <text evidence="4">Belongs to the nucleoporin GLFG family.</text>
</comment>
<feature type="compositionally biased region" description="Polar residues" evidence="13">
    <location>
        <begin position="421"/>
        <end position="442"/>
    </location>
</feature>
<keyword evidence="10" id="KW-0811">Translocation</keyword>
<feature type="domain" description="Peptidase S59" evidence="14">
    <location>
        <begin position="1369"/>
        <end position="1516"/>
    </location>
</feature>
<dbReference type="InterPro" id="IPR021967">
    <property type="entry name" value="Nup98_C"/>
</dbReference>
<dbReference type="GO" id="GO:0034398">
    <property type="term" value="P:telomere tethering at nuclear periphery"/>
    <property type="evidence" value="ECO:0007669"/>
    <property type="project" value="TreeGrafter"/>
</dbReference>
<evidence type="ECO:0000256" key="6">
    <source>
        <dbReference type="ARBA" id="ARBA00022737"/>
    </source>
</evidence>
<dbReference type="Pfam" id="PF13634">
    <property type="entry name" value="Nucleoporin_FG"/>
    <property type="match status" value="1"/>
</dbReference>
<keyword evidence="8" id="KW-0509">mRNA transport</keyword>
<dbReference type="GO" id="GO:0044613">
    <property type="term" value="C:nuclear pore central transport channel"/>
    <property type="evidence" value="ECO:0007669"/>
    <property type="project" value="UniProtKB-ARBA"/>
</dbReference>
<dbReference type="GO" id="GO:0044614">
    <property type="term" value="C:nuclear pore cytoplasmic filaments"/>
    <property type="evidence" value="ECO:0007669"/>
    <property type="project" value="TreeGrafter"/>
</dbReference>
<reference evidence="16" key="1">
    <citation type="submission" date="2023-07" db="EMBL/GenBank/DDBJ databases">
        <title>A draft genome of Kazachstania heterogenica Y-27499.</title>
        <authorList>
            <person name="Donic C."/>
            <person name="Kralova J.S."/>
            <person name="Fidel L."/>
            <person name="Ben-Dor S."/>
            <person name="Jung S."/>
        </authorList>
    </citation>
    <scope>NUCLEOTIDE SEQUENCE [LARGE SCALE GENOMIC DNA]</scope>
    <source>
        <strain evidence="16">Y27499</strain>
    </source>
</reference>
<evidence type="ECO:0000313" key="16">
    <source>
        <dbReference type="Proteomes" id="UP001306508"/>
    </source>
</evidence>
<keyword evidence="11" id="KW-0906">Nuclear pore complex</keyword>
<evidence type="ECO:0000256" key="8">
    <source>
        <dbReference type="ARBA" id="ARBA00022816"/>
    </source>
</evidence>
<dbReference type="PANTHER" id="PTHR23198:SF6">
    <property type="entry name" value="NUCLEAR PORE COMPLEX PROTEIN NUP98-NUP96"/>
    <property type="match status" value="1"/>
</dbReference>
<organism evidence="15 16">
    <name type="scientific">Arxiozyma heterogenica</name>
    <dbReference type="NCBI Taxonomy" id="278026"/>
    <lineage>
        <taxon>Eukaryota</taxon>
        <taxon>Fungi</taxon>
        <taxon>Dikarya</taxon>
        <taxon>Ascomycota</taxon>
        <taxon>Saccharomycotina</taxon>
        <taxon>Saccharomycetes</taxon>
        <taxon>Saccharomycetales</taxon>
        <taxon>Saccharomycetaceae</taxon>
        <taxon>Arxiozyma</taxon>
    </lineage>
</organism>
<feature type="compositionally biased region" description="Basic and acidic residues" evidence="13">
    <location>
        <begin position="1341"/>
        <end position="1359"/>
    </location>
</feature>
<dbReference type="SUPFAM" id="SSF82215">
    <property type="entry name" value="C-terminal autoproteolytic domain of nucleoporin nup98"/>
    <property type="match status" value="1"/>
</dbReference>
<dbReference type="Pfam" id="PF12110">
    <property type="entry name" value="Nup96"/>
    <property type="match status" value="2"/>
</dbReference>
<dbReference type="Pfam" id="PF08317">
    <property type="entry name" value="Spc7"/>
    <property type="match status" value="1"/>
</dbReference>